<dbReference type="Proteomes" id="UP001156484">
    <property type="component" value="Chromosome"/>
</dbReference>
<proteinExistence type="predicted"/>
<reference evidence="1" key="1">
    <citation type="submission" date="2022-10" db="EMBL/GenBank/DDBJ databases">
        <title>Rhodococcus ferula Z13 complete genome.</title>
        <authorList>
            <person name="Long X."/>
            <person name="Zang M."/>
        </authorList>
    </citation>
    <scope>NUCLEOTIDE SEQUENCE</scope>
    <source>
        <strain evidence="1">Z13</strain>
    </source>
</reference>
<sequence>MTVTPITLRDQDDREFRRMQREEARRARNTPPAFQIVDESDIPGSGQLVGRRIPEQREQLIAFAKANRGQWVEYRSTEEDPFKSATQFAGGVRQGRIGFAPKGSFEAVSRGGRLFIRYVGVDGGAS</sequence>
<protein>
    <submittedName>
        <fullName evidence="1">Uncharacterized protein</fullName>
    </submittedName>
</protein>
<gene>
    <name evidence="1" type="ORF">OED52_13840</name>
</gene>
<organism evidence="1 2">
    <name type="scientific">Rhodococcus sacchari</name>
    <dbReference type="NCBI Taxonomy" id="2962047"/>
    <lineage>
        <taxon>Bacteria</taxon>
        <taxon>Bacillati</taxon>
        <taxon>Actinomycetota</taxon>
        <taxon>Actinomycetes</taxon>
        <taxon>Mycobacteriales</taxon>
        <taxon>Nocardiaceae</taxon>
        <taxon>Rhodococcus</taxon>
    </lineage>
</organism>
<accession>A0ACD4DCI3</accession>
<evidence type="ECO:0000313" key="2">
    <source>
        <dbReference type="Proteomes" id="UP001156484"/>
    </source>
</evidence>
<dbReference type="EMBL" id="CP107551">
    <property type="protein sequence ID" value="UYP17754.1"/>
    <property type="molecule type" value="Genomic_DNA"/>
</dbReference>
<evidence type="ECO:0000313" key="1">
    <source>
        <dbReference type="EMBL" id="UYP17754.1"/>
    </source>
</evidence>
<name>A0ACD4DCI3_9NOCA</name>
<keyword evidence="2" id="KW-1185">Reference proteome</keyword>